<dbReference type="FunFam" id="3.90.550.10:FF:000049">
    <property type="entry name" value="Hexosyltransferase"/>
    <property type="match status" value="1"/>
</dbReference>
<keyword evidence="11" id="KW-0119">Carbohydrate metabolism</keyword>
<comment type="subcellular location">
    <subcellularLocation>
        <location evidence="2">Cytoplasm</location>
    </subcellularLocation>
</comment>
<evidence type="ECO:0000256" key="10">
    <source>
        <dbReference type="ARBA" id="ARBA00023211"/>
    </source>
</evidence>
<comment type="catalytic activity">
    <reaction evidence="12">
        <text>myo-inositol + UDP-alpha-D-galactose = alpha-D-galactosyl-(1-&gt;3)-1D-myo-inositol + UDP + H(+)</text>
        <dbReference type="Rhea" id="RHEA:12464"/>
        <dbReference type="ChEBI" id="CHEBI:15378"/>
        <dbReference type="ChEBI" id="CHEBI:17268"/>
        <dbReference type="ChEBI" id="CHEBI:17505"/>
        <dbReference type="ChEBI" id="CHEBI:58223"/>
        <dbReference type="ChEBI" id="CHEBI:66914"/>
        <dbReference type="EC" id="2.4.1.123"/>
    </reaction>
</comment>
<dbReference type="InterPro" id="IPR056647">
    <property type="entry name" value="DUF7745"/>
</dbReference>
<evidence type="ECO:0000256" key="12">
    <source>
        <dbReference type="ARBA" id="ARBA00050449"/>
    </source>
</evidence>
<evidence type="ECO:0000256" key="8">
    <source>
        <dbReference type="ARBA" id="ARBA00022723"/>
    </source>
</evidence>
<evidence type="ECO:0000256" key="11">
    <source>
        <dbReference type="ARBA" id="ARBA00023277"/>
    </source>
</evidence>
<keyword evidence="5" id="KW-0963">Cytoplasm</keyword>
<dbReference type="Gene3D" id="3.90.550.10">
    <property type="entry name" value="Spore Coat Polysaccharide Biosynthesis Protein SpsA, Chain A"/>
    <property type="match status" value="1"/>
</dbReference>
<evidence type="ECO:0000313" key="16">
    <source>
        <dbReference type="Proteomes" id="UP001054252"/>
    </source>
</evidence>
<dbReference type="GO" id="GO:0005737">
    <property type="term" value="C:cytoplasm"/>
    <property type="evidence" value="ECO:0007669"/>
    <property type="project" value="UniProtKB-SubCell"/>
</dbReference>
<dbReference type="Pfam" id="PF01501">
    <property type="entry name" value="Glyco_transf_8"/>
    <property type="match status" value="1"/>
</dbReference>
<dbReference type="GO" id="GO:0006012">
    <property type="term" value="P:galactose metabolic process"/>
    <property type="evidence" value="ECO:0007669"/>
    <property type="project" value="UniProtKB-KW"/>
</dbReference>
<keyword evidence="10" id="KW-0464">Manganese</keyword>
<dbReference type="EC" id="2.4.1.123" evidence="4"/>
<keyword evidence="6" id="KW-0328">Glycosyltransferase</keyword>
<sequence>MAANTTTTKTTVIGLAKAASLPTRAYVTFLARNRDYVEGVVGLAKGLRKVKSRYPLVVAILPDVPGDHRKILVEQGCIVKEIEPVHLLENPPENPPENQTHFATADHVINYSKLLIWNFVEYSKMVYLNGDIQVFENIDDLFDKPDGKFYAVTDCFCEKTWSDTPQYRIGYCQQCPDEVQWPAKLGPKPPLYFNAGMFVFEPSLSVYDELLRKLEISPPTPFAEQDFLNMFFREIYEPLPPIYNLVLAMLWCHPEKIELEKVKVVHYSAAGSKPWRFTGIEQNMDREDIKMLVNKWWDIYIDESLDYNNYVAPGEDEVVSRQPFLAVLSEAGNVIKPQRTVIEESESSARNYHLERRMTQLPERVHNITFTHNNLQEWRKIYDEWSTERRSEFNRKFGHIGFLLSTTIDEEMLRAAICFWDPSCRVFVFGEVDMTPTLEEYAALLRMPSATSEKIYNKHDAGYGFKRKLAKIMGIQVQDLEGLIENNGENEGIPWYGLQDFIRGNPDNPVTLNAFALAIYGLVLFPKALGYVDREIVNLFEQLLDNANPIPVILAETFRSLNHCRINGQGSFTGCAQLLTIWLKSHFECLHSEFKDPNVGDRFPIEEFNMSTWPRPISEHAWMENLRRVTATNVIWKAPWMDHPPLLYRCGNYPWVPLLGLWGATAYAPALVRRQIGSLQFMPVISKLDTFGFAYGIPGTSDRIFYVCEAWKNIHRVAAGAYTDLTTPGYPEWRANRLRGFVIPEPFEPERNDETDDLYEEREMHYEAAMKKLQEQNAALASEKVSLSNELEVLRAQLTEAYSQRDGLEEERNQWEKEAKYWEGESNKKDCKAYQFVNYLREVAAEARHMEEEALALKEGVGLGSLSGGRVEAFLKKAYQQYKYVGQFH</sequence>
<evidence type="ECO:0000256" key="9">
    <source>
        <dbReference type="ARBA" id="ARBA00023144"/>
    </source>
</evidence>
<evidence type="ECO:0000259" key="14">
    <source>
        <dbReference type="Pfam" id="PF24924"/>
    </source>
</evidence>
<feature type="coiled-coil region" evidence="13">
    <location>
        <begin position="763"/>
        <end position="825"/>
    </location>
</feature>
<dbReference type="GO" id="GO:0047216">
    <property type="term" value="F:inositol 3-alpha-galactosyltransferase activity"/>
    <property type="evidence" value="ECO:0007669"/>
    <property type="project" value="UniProtKB-EC"/>
</dbReference>
<dbReference type="PANTHER" id="PTHR48200">
    <property type="entry name" value="PROTEIN, PUTATIVE-RELATED"/>
    <property type="match status" value="1"/>
</dbReference>
<evidence type="ECO:0000256" key="6">
    <source>
        <dbReference type="ARBA" id="ARBA00022676"/>
    </source>
</evidence>
<dbReference type="InterPro" id="IPR002495">
    <property type="entry name" value="Glyco_trans_8"/>
</dbReference>
<dbReference type="GO" id="GO:0006979">
    <property type="term" value="P:response to oxidative stress"/>
    <property type="evidence" value="ECO:0007669"/>
    <property type="project" value="UniProtKB-ARBA"/>
</dbReference>
<keyword evidence="8" id="KW-0479">Metal-binding</keyword>
<organism evidence="15 16">
    <name type="scientific">Rubroshorea leprosula</name>
    <dbReference type="NCBI Taxonomy" id="152421"/>
    <lineage>
        <taxon>Eukaryota</taxon>
        <taxon>Viridiplantae</taxon>
        <taxon>Streptophyta</taxon>
        <taxon>Embryophyta</taxon>
        <taxon>Tracheophyta</taxon>
        <taxon>Spermatophyta</taxon>
        <taxon>Magnoliopsida</taxon>
        <taxon>eudicotyledons</taxon>
        <taxon>Gunneridae</taxon>
        <taxon>Pentapetalae</taxon>
        <taxon>rosids</taxon>
        <taxon>malvids</taxon>
        <taxon>Malvales</taxon>
        <taxon>Dipterocarpaceae</taxon>
        <taxon>Rubroshorea</taxon>
    </lineage>
</organism>
<reference evidence="15 16" key="1">
    <citation type="journal article" date="2021" name="Commun. Biol.">
        <title>The genome of Shorea leprosula (Dipterocarpaceae) highlights the ecological relevance of drought in aseasonal tropical rainforests.</title>
        <authorList>
            <person name="Ng K.K.S."/>
            <person name="Kobayashi M.J."/>
            <person name="Fawcett J.A."/>
            <person name="Hatakeyama M."/>
            <person name="Paape T."/>
            <person name="Ng C.H."/>
            <person name="Ang C.C."/>
            <person name="Tnah L.H."/>
            <person name="Lee C.T."/>
            <person name="Nishiyama T."/>
            <person name="Sese J."/>
            <person name="O'Brien M.J."/>
            <person name="Copetti D."/>
            <person name="Mohd Noor M.I."/>
            <person name="Ong R.C."/>
            <person name="Putra M."/>
            <person name="Sireger I.Z."/>
            <person name="Indrioko S."/>
            <person name="Kosugi Y."/>
            <person name="Izuno A."/>
            <person name="Isagi Y."/>
            <person name="Lee S.L."/>
            <person name="Shimizu K.K."/>
        </authorList>
    </citation>
    <scope>NUCLEOTIDE SEQUENCE [LARGE SCALE GENOMIC DNA]</scope>
    <source>
        <strain evidence="15">214</strain>
    </source>
</reference>
<protein>
    <recommendedName>
        <fullName evidence="4">inositol 3-alpha-galactosyltransferase</fullName>
        <ecNumber evidence="4">2.4.1.123</ecNumber>
    </recommendedName>
</protein>
<dbReference type="Pfam" id="PF24924">
    <property type="entry name" value="DUF7745"/>
    <property type="match status" value="1"/>
</dbReference>
<evidence type="ECO:0000256" key="7">
    <source>
        <dbReference type="ARBA" id="ARBA00022679"/>
    </source>
</evidence>
<dbReference type="PANTHER" id="PTHR48200:SF1">
    <property type="entry name" value="AMINOTRANSFERASE-LIKE PLANT MOBILE DOMAIN-CONTAINING PROTEIN"/>
    <property type="match status" value="1"/>
</dbReference>
<evidence type="ECO:0000256" key="1">
    <source>
        <dbReference type="ARBA" id="ARBA00001968"/>
    </source>
</evidence>
<evidence type="ECO:0000256" key="13">
    <source>
        <dbReference type="SAM" id="Coils"/>
    </source>
</evidence>
<keyword evidence="7" id="KW-0808">Transferase</keyword>
<dbReference type="GO" id="GO:0046872">
    <property type="term" value="F:metal ion binding"/>
    <property type="evidence" value="ECO:0007669"/>
    <property type="project" value="UniProtKB-KW"/>
</dbReference>
<dbReference type="Proteomes" id="UP001054252">
    <property type="component" value="Unassembled WGS sequence"/>
</dbReference>
<dbReference type="SUPFAM" id="SSF53448">
    <property type="entry name" value="Nucleotide-diphospho-sugar transferases"/>
    <property type="match status" value="1"/>
</dbReference>
<comment type="caution">
    <text evidence="15">The sequence shown here is derived from an EMBL/GenBank/DDBJ whole genome shotgun (WGS) entry which is preliminary data.</text>
</comment>
<evidence type="ECO:0000313" key="15">
    <source>
        <dbReference type="EMBL" id="GKV50776.1"/>
    </source>
</evidence>
<comment type="cofactor">
    <cofactor evidence="1">
        <name>a divalent metal cation</name>
        <dbReference type="ChEBI" id="CHEBI:60240"/>
    </cofactor>
</comment>
<evidence type="ECO:0000256" key="2">
    <source>
        <dbReference type="ARBA" id="ARBA00004496"/>
    </source>
</evidence>
<proteinExistence type="inferred from homology"/>
<keyword evidence="9" id="KW-0299">Galactose metabolism</keyword>
<keyword evidence="16" id="KW-1185">Reference proteome</keyword>
<name>A0AAV5MLI5_9ROSI</name>
<dbReference type="InterPro" id="IPR029044">
    <property type="entry name" value="Nucleotide-diphossugar_trans"/>
</dbReference>
<accession>A0AAV5MLI5</accession>
<keyword evidence="13" id="KW-0175">Coiled coil</keyword>
<feature type="domain" description="DUF7745" evidence="14">
    <location>
        <begin position="380"/>
        <end position="737"/>
    </location>
</feature>
<gene>
    <name evidence="15" type="ORF">SLEP1_g57471</name>
</gene>
<dbReference type="EMBL" id="BPVZ01000394">
    <property type="protein sequence ID" value="GKV50776.1"/>
    <property type="molecule type" value="Genomic_DNA"/>
</dbReference>
<evidence type="ECO:0000256" key="4">
    <source>
        <dbReference type="ARBA" id="ARBA00012559"/>
    </source>
</evidence>
<dbReference type="CDD" id="cd02537">
    <property type="entry name" value="GT8_Glycogenin"/>
    <property type="match status" value="1"/>
</dbReference>
<evidence type="ECO:0000256" key="5">
    <source>
        <dbReference type="ARBA" id="ARBA00022490"/>
    </source>
</evidence>
<evidence type="ECO:0000256" key="3">
    <source>
        <dbReference type="ARBA" id="ARBA00007790"/>
    </source>
</evidence>
<dbReference type="AlphaFoldDB" id="A0AAV5MLI5"/>
<comment type="similarity">
    <text evidence="3">Belongs to the glycosyltransferase 8 family. Galactosyltransferase subfamily.</text>
</comment>